<keyword evidence="3" id="KW-1185">Reference proteome</keyword>
<dbReference type="OrthoDB" id="26681at2759"/>
<dbReference type="EMBL" id="JAMYWD010000003">
    <property type="protein sequence ID" value="KAJ4975634.1"/>
    <property type="molecule type" value="Genomic_DNA"/>
</dbReference>
<evidence type="ECO:0000313" key="2">
    <source>
        <dbReference type="EMBL" id="KAJ4975634.1"/>
    </source>
</evidence>
<gene>
    <name evidence="2" type="ORF">NE237_000740</name>
</gene>
<proteinExistence type="predicted"/>
<feature type="region of interest" description="Disordered" evidence="1">
    <location>
        <begin position="71"/>
        <end position="105"/>
    </location>
</feature>
<dbReference type="AlphaFoldDB" id="A0A9Q0KS54"/>
<comment type="caution">
    <text evidence="2">The sequence shown here is derived from an EMBL/GenBank/DDBJ whole genome shotgun (WGS) entry which is preliminary data.</text>
</comment>
<organism evidence="2 3">
    <name type="scientific">Protea cynaroides</name>
    <dbReference type="NCBI Taxonomy" id="273540"/>
    <lineage>
        <taxon>Eukaryota</taxon>
        <taxon>Viridiplantae</taxon>
        <taxon>Streptophyta</taxon>
        <taxon>Embryophyta</taxon>
        <taxon>Tracheophyta</taxon>
        <taxon>Spermatophyta</taxon>
        <taxon>Magnoliopsida</taxon>
        <taxon>Proteales</taxon>
        <taxon>Proteaceae</taxon>
        <taxon>Protea</taxon>
    </lineage>
</organism>
<evidence type="ECO:0000313" key="3">
    <source>
        <dbReference type="Proteomes" id="UP001141806"/>
    </source>
</evidence>
<evidence type="ECO:0000256" key="1">
    <source>
        <dbReference type="SAM" id="MobiDB-lite"/>
    </source>
</evidence>
<name>A0A9Q0KS54_9MAGN</name>
<feature type="compositionally biased region" description="Low complexity" evidence="1">
    <location>
        <begin position="77"/>
        <end position="87"/>
    </location>
</feature>
<accession>A0A9Q0KS54</accession>
<feature type="compositionally biased region" description="Polar residues" evidence="1">
    <location>
        <begin position="88"/>
        <end position="105"/>
    </location>
</feature>
<protein>
    <submittedName>
        <fullName evidence="2">Uncharacterized protein</fullName>
    </submittedName>
</protein>
<sequence>MSAVASGTTEFNFRNANGMANSACSGTFTTLDSPILSEKSSSRVPFTPSPTLMISLVSWIGSTGNSKCKSSLVATPSMGSSMSMGESDASQDLRSSSQGSIVADT</sequence>
<dbReference type="Proteomes" id="UP001141806">
    <property type="component" value="Unassembled WGS sequence"/>
</dbReference>
<reference evidence="2" key="1">
    <citation type="journal article" date="2023" name="Plant J.">
        <title>The genome of the king protea, Protea cynaroides.</title>
        <authorList>
            <person name="Chang J."/>
            <person name="Duong T.A."/>
            <person name="Schoeman C."/>
            <person name="Ma X."/>
            <person name="Roodt D."/>
            <person name="Barker N."/>
            <person name="Li Z."/>
            <person name="Van de Peer Y."/>
            <person name="Mizrachi E."/>
        </authorList>
    </citation>
    <scope>NUCLEOTIDE SEQUENCE</scope>
    <source>
        <tissue evidence="2">Young leaves</tissue>
    </source>
</reference>